<dbReference type="RefSeq" id="WP_130420059.1">
    <property type="nucleotide sequence ID" value="NZ_SHKW01000001.1"/>
</dbReference>
<dbReference type="Gene3D" id="1.10.357.140">
    <property type="entry name" value="UbiA prenyltransferase"/>
    <property type="match status" value="1"/>
</dbReference>
<dbReference type="InterPro" id="IPR023214">
    <property type="entry name" value="HAD_sf"/>
</dbReference>
<dbReference type="InterPro" id="IPR044878">
    <property type="entry name" value="UbiA_sf"/>
</dbReference>
<proteinExistence type="predicted"/>
<evidence type="ECO:0000313" key="7">
    <source>
        <dbReference type="EMBL" id="RZU42281.1"/>
    </source>
</evidence>
<evidence type="ECO:0000256" key="3">
    <source>
        <dbReference type="ARBA" id="ARBA00022692"/>
    </source>
</evidence>
<evidence type="ECO:0000256" key="4">
    <source>
        <dbReference type="ARBA" id="ARBA00022989"/>
    </source>
</evidence>
<feature type="transmembrane region" description="Helical" evidence="6">
    <location>
        <begin position="408"/>
        <end position="429"/>
    </location>
</feature>
<comment type="caution">
    <text evidence="7">The sequence shown here is derived from an EMBL/GenBank/DDBJ whole genome shotgun (WGS) entry which is preliminary data.</text>
</comment>
<dbReference type="SUPFAM" id="SSF56784">
    <property type="entry name" value="HAD-like"/>
    <property type="match status" value="1"/>
</dbReference>
<sequence>MPNLSLDSAVLPALCVDLDGTLVKSDTLVDSALALARYRPAMLLKIPRWLLQGKAALKRHITSAVSLDVAHLPYNRELLQFLEQQHAEGRPIYLATAADSALAKRVAEHLGLFDGVLASDGILNLAGPNKLAAFRQTFGDNFCYIGNALADLPLLENCQHPMVANPTRGLSAALRKARITPARTFTEKVSPARAWLKAIRIHQWAKNVLLFLPMLLGHALKPALVLASLLAFLSFGLCASATYIVNDLLDIEADRQHPRKRRRPFASGDLSAITGVGVLIAFLIASVAIAIALPQVLEHVQPALALRRPYRFLVWLGIYAVTTLAYSLRLKRAVLVDVIVLSGLYTIRILAGSAATGIEASTWLGSFSIFFFLSLAFVKRFAELENLRERGGEVAKGRGYHISDLEQLRSFGSASGYVSVAVLTLYISNLDAAQLYTHTKRLWLLIPVLLLWISRLWLKASRGELDEDPVVYAITDSRSLLLGVLVLAIVLSAL</sequence>
<comment type="subcellular location">
    <subcellularLocation>
        <location evidence="1">Membrane</location>
        <topology evidence="1">Multi-pass membrane protein</topology>
    </subcellularLocation>
</comment>
<evidence type="ECO:0000256" key="2">
    <source>
        <dbReference type="ARBA" id="ARBA00022475"/>
    </source>
</evidence>
<dbReference type="Proteomes" id="UP000292958">
    <property type="component" value="Unassembled WGS sequence"/>
</dbReference>
<dbReference type="InterPro" id="IPR000537">
    <property type="entry name" value="UbiA_prenyltransferase"/>
</dbReference>
<dbReference type="Pfam" id="PF01040">
    <property type="entry name" value="UbiA"/>
    <property type="match status" value="1"/>
</dbReference>
<feature type="transmembrane region" description="Helical" evidence="6">
    <location>
        <begin position="312"/>
        <end position="328"/>
    </location>
</feature>
<dbReference type="GO" id="GO:0005886">
    <property type="term" value="C:plasma membrane"/>
    <property type="evidence" value="ECO:0007669"/>
    <property type="project" value="TreeGrafter"/>
</dbReference>
<evidence type="ECO:0000256" key="1">
    <source>
        <dbReference type="ARBA" id="ARBA00004141"/>
    </source>
</evidence>
<feature type="transmembrane region" description="Helical" evidence="6">
    <location>
        <begin position="470"/>
        <end position="491"/>
    </location>
</feature>
<keyword evidence="5 6" id="KW-0472">Membrane</keyword>
<dbReference type="PANTHER" id="PTHR11048">
    <property type="entry name" value="PRENYLTRANSFERASES"/>
    <property type="match status" value="1"/>
</dbReference>
<keyword evidence="8" id="KW-1185">Reference proteome</keyword>
<dbReference type="InterPro" id="IPR039653">
    <property type="entry name" value="Prenyltransferase"/>
</dbReference>
<keyword evidence="3 6" id="KW-0812">Transmembrane</keyword>
<dbReference type="OrthoDB" id="9803632at2"/>
<dbReference type="AlphaFoldDB" id="A0A4Q7YYF3"/>
<gene>
    <name evidence="7" type="ORF">BDD14_3839</name>
</gene>
<feature type="transmembrane region" description="Helical" evidence="6">
    <location>
        <begin position="441"/>
        <end position="458"/>
    </location>
</feature>
<protein>
    <submittedName>
        <fullName evidence="7">4-hydroxybenzoate polyprenyltransferase</fullName>
    </submittedName>
</protein>
<accession>A0A4Q7YYF3</accession>
<keyword evidence="4 6" id="KW-1133">Transmembrane helix</keyword>
<evidence type="ECO:0000256" key="5">
    <source>
        <dbReference type="ARBA" id="ARBA00023136"/>
    </source>
</evidence>
<dbReference type="InterPro" id="IPR036412">
    <property type="entry name" value="HAD-like_sf"/>
</dbReference>
<evidence type="ECO:0000256" key="6">
    <source>
        <dbReference type="SAM" id="Phobius"/>
    </source>
</evidence>
<dbReference type="EMBL" id="SHKW01000001">
    <property type="protein sequence ID" value="RZU42281.1"/>
    <property type="molecule type" value="Genomic_DNA"/>
</dbReference>
<dbReference type="GO" id="GO:0009247">
    <property type="term" value="P:glycolipid biosynthetic process"/>
    <property type="evidence" value="ECO:0007669"/>
    <property type="project" value="TreeGrafter"/>
</dbReference>
<dbReference type="PANTHER" id="PTHR11048:SF5">
    <property type="entry name" value="DECAPRENYL-PHOSPHATE PHOSPHORIBOSYLTRANSFERASE"/>
    <property type="match status" value="1"/>
</dbReference>
<dbReference type="GO" id="GO:0016765">
    <property type="term" value="F:transferase activity, transferring alkyl or aryl (other than methyl) groups"/>
    <property type="evidence" value="ECO:0007669"/>
    <property type="project" value="InterPro"/>
</dbReference>
<keyword evidence="7" id="KW-0808">Transferase</keyword>
<name>A0A4Q7YYF3_9BACT</name>
<feature type="transmembrane region" description="Helical" evidence="6">
    <location>
        <begin position="226"/>
        <end position="249"/>
    </location>
</feature>
<organism evidence="7 8">
    <name type="scientific">Edaphobacter modestus</name>
    <dbReference type="NCBI Taxonomy" id="388466"/>
    <lineage>
        <taxon>Bacteria</taxon>
        <taxon>Pseudomonadati</taxon>
        <taxon>Acidobacteriota</taxon>
        <taxon>Terriglobia</taxon>
        <taxon>Terriglobales</taxon>
        <taxon>Acidobacteriaceae</taxon>
        <taxon>Edaphobacter</taxon>
    </lineage>
</organism>
<dbReference type="NCBIfam" id="NF006088">
    <property type="entry name" value="PRK08238.1"/>
    <property type="match status" value="1"/>
</dbReference>
<dbReference type="Gene3D" id="3.40.50.1000">
    <property type="entry name" value="HAD superfamily/HAD-like"/>
    <property type="match status" value="1"/>
</dbReference>
<dbReference type="CDD" id="cd13963">
    <property type="entry name" value="PT_UbiA_2"/>
    <property type="match status" value="1"/>
</dbReference>
<dbReference type="Pfam" id="PF12710">
    <property type="entry name" value="HAD"/>
    <property type="match status" value="1"/>
</dbReference>
<evidence type="ECO:0000313" key="8">
    <source>
        <dbReference type="Proteomes" id="UP000292958"/>
    </source>
</evidence>
<feature type="transmembrane region" description="Helical" evidence="6">
    <location>
        <begin position="270"/>
        <end position="292"/>
    </location>
</feature>
<feature type="transmembrane region" description="Helical" evidence="6">
    <location>
        <begin position="360"/>
        <end position="378"/>
    </location>
</feature>
<keyword evidence="2" id="KW-1003">Cell membrane</keyword>
<reference evidence="7 8" key="1">
    <citation type="submission" date="2019-02" db="EMBL/GenBank/DDBJ databases">
        <title>Genomic Encyclopedia of Archaeal and Bacterial Type Strains, Phase II (KMG-II): from individual species to whole genera.</title>
        <authorList>
            <person name="Goeker M."/>
        </authorList>
    </citation>
    <scope>NUCLEOTIDE SEQUENCE [LARGE SCALE GENOMIC DNA]</scope>
    <source>
        <strain evidence="7 8">DSM 18101</strain>
    </source>
</reference>